<dbReference type="SUPFAM" id="SSF143548">
    <property type="entry name" value="Serine metabolism enzymes domain"/>
    <property type="match status" value="1"/>
</dbReference>
<dbReference type="InterPro" id="IPR029009">
    <property type="entry name" value="ASB_dom_sf"/>
</dbReference>
<dbReference type="Pfam" id="PF03315">
    <property type="entry name" value="SDH_beta"/>
    <property type="match status" value="1"/>
</dbReference>
<evidence type="ECO:0000313" key="16">
    <source>
        <dbReference type="Proteomes" id="UP001182247"/>
    </source>
</evidence>
<dbReference type="EC" id="4.3.1.17" evidence="10"/>
<keyword evidence="4 10" id="KW-0004">4Fe-4S</keyword>
<dbReference type="GO" id="GO:0051539">
    <property type="term" value="F:4 iron, 4 sulfur cluster binding"/>
    <property type="evidence" value="ECO:0007669"/>
    <property type="project" value="UniProtKB-UniRule"/>
</dbReference>
<evidence type="ECO:0000256" key="5">
    <source>
        <dbReference type="ARBA" id="ARBA00022723"/>
    </source>
</evidence>
<dbReference type="GO" id="GO:0003941">
    <property type="term" value="F:L-serine ammonia-lyase activity"/>
    <property type="evidence" value="ECO:0007669"/>
    <property type="project" value="UniProtKB-UniRule"/>
</dbReference>
<keyword evidence="6 10" id="KW-0408">Iron</keyword>
<comment type="similarity">
    <text evidence="2 10">Belongs to the iron-sulfur dependent L-serine dehydratase family.</text>
</comment>
<dbReference type="STRING" id="582.AL531_02635"/>
<dbReference type="EMBL" id="JAPKIY010000010">
    <property type="protein sequence ID" value="MDS0897645.1"/>
    <property type="molecule type" value="Genomic_DNA"/>
</dbReference>
<dbReference type="Proteomes" id="UP001182247">
    <property type="component" value="Unassembled WGS sequence"/>
</dbReference>
<keyword evidence="8 10" id="KW-0456">Lyase</keyword>
<organism evidence="15 16">
    <name type="scientific">Morganella morganii</name>
    <name type="common">Proteus morganii</name>
    <dbReference type="NCBI Taxonomy" id="582"/>
    <lineage>
        <taxon>Bacteria</taxon>
        <taxon>Pseudomonadati</taxon>
        <taxon>Pseudomonadota</taxon>
        <taxon>Gammaproteobacteria</taxon>
        <taxon>Enterobacterales</taxon>
        <taxon>Morganellaceae</taxon>
        <taxon>Morganella</taxon>
    </lineage>
</organism>
<evidence type="ECO:0000256" key="4">
    <source>
        <dbReference type="ARBA" id="ARBA00022485"/>
    </source>
</evidence>
<dbReference type="GeneID" id="93361193"/>
<protein>
    <recommendedName>
        <fullName evidence="10">L-serine dehydratase</fullName>
        <ecNumber evidence="10">4.3.1.17</ecNumber>
    </recommendedName>
</protein>
<dbReference type="Gene3D" id="3.30.1330.90">
    <property type="entry name" value="D-3-phosphoglycerate dehydrogenase, domain 3"/>
    <property type="match status" value="1"/>
</dbReference>
<reference evidence="15" key="2">
    <citation type="submission" date="2023-02" db="EMBL/GenBank/DDBJ databases">
        <title>Detection, antimicrobial susceptibility and genomic characterization of NDM-producing species of Morganellaceae, Yersiniaceae, and Enterobacteriaceae other than Klebsiella.</title>
        <authorList>
            <person name="Camargo C.H."/>
            <person name="Sacchi C.T."/>
            <person name="Campos K.R."/>
        </authorList>
    </citation>
    <scope>NUCLEOTIDE SEQUENCE</scope>
    <source>
        <strain evidence="15">1189_21</strain>
    </source>
</reference>
<gene>
    <name evidence="14" type="ORF">CYG68_04060</name>
    <name evidence="15" type="ORF">OSC06_06645</name>
    <name evidence="13" type="ORF">PN925_000234</name>
</gene>
<evidence type="ECO:0000256" key="6">
    <source>
        <dbReference type="ARBA" id="ARBA00023004"/>
    </source>
</evidence>
<dbReference type="PANTHER" id="PTHR30182">
    <property type="entry name" value="L-SERINE DEHYDRATASE"/>
    <property type="match status" value="1"/>
</dbReference>
<name>A0A0A2RB27_MORMO</name>
<keyword evidence="3 10" id="KW-0312">Gluconeogenesis</keyword>
<dbReference type="GO" id="GO:0006094">
    <property type="term" value="P:gluconeogenesis"/>
    <property type="evidence" value="ECO:0007669"/>
    <property type="project" value="UniProtKB-KW"/>
</dbReference>
<evidence type="ECO:0000256" key="2">
    <source>
        <dbReference type="ARBA" id="ARBA00008636"/>
    </source>
</evidence>
<dbReference type="EMBL" id="PKLF01000003">
    <property type="protein sequence ID" value="MBE8611591.1"/>
    <property type="molecule type" value="Genomic_DNA"/>
</dbReference>
<keyword evidence="7 10" id="KW-0411">Iron-sulfur</keyword>
<dbReference type="Pfam" id="PF03313">
    <property type="entry name" value="SDH_alpha"/>
    <property type="match status" value="1"/>
</dbReference>
<feature type="domain" description="Serine dehydratase beta chain" evidence="12">
    <location>
        <begin position="3"/>
        <end position="155"/>
    </location>
</feature>
<keyword evidence="5 10" id="KW-0479">Metal-binding</keyword>
<dbReference type="OrthoDB" id="9805537at2"/>
<sequence>MVSVFDIFKIGIGPSSSHTVGPMKAGKQFADDLIAAGLLEKTTRIQVDVYGSLSLTGKGHATDIAIIMGLAGNLPDSVDIDAIPGFIRDVEERERLLLANQRHEVDFPRDNGMNFHKENLPLHENGMSISAFAGDELLYKKTYYSVGGGFIVDEEHFGQAADSETKVPYPYQYAADLQKHCNETGLSLSALVMQNELALHSKEELSAHLAAVWDVMKAGIERGVNTEGLLPGPLRVPRRAAALRRQLVTSDNTSTDPMQVVDWINMFALAVNEENAAGGRVVTAPTNGACGIIPAVLSYYDKFIRPVNENAYTRYFLVSSVIGSLYKMNASISGAEVGCQGEVGVACSMAAAGLTELLGGSPMQVFIAAEIAMEHNLGLTCDPVAGQVQVPCIERNAIAAVQSVNAARMALRRVSEPRVCLDKVIETMYETGKDMNAKYRETSQGGLAIKVIPCD</sequence>
<dbReference type="InterPro" id="IPR004644">
    <property type="entry name" value="Fe-S_L-Ser_mono"/>
</dbReference>
<evidence type="ECO:0000313" key="14">
    <source>
        <dbReference type="EMBL" id="MBE8611591.1"/>
    </source>
</evidence>
<evidence type="ECO:0000256" key="9">
    <source>
        <dbReference type="ARBA" id="ARBA00049406"/>
    </source>
</evidence>
<reference evidence="13" key="3">
    <citation type="submission" date="2024-02" db="EMBL/GenBank/DDBJ databases">
        <authorList>
            <consortium name="Clinical and Environmental Microbiology Branch: Whole genome sequencing antimicrobial resistance pathogens in the healthcare setting"/>
        </authorList>
    </citation>
    <scope>NUCLEOTIDE SEQUENCE</scope>
    <source>
        <strain evidence="13">2023KU-00017</strain>
    </source>
</reference>
<evidence type="ECO:0000313" key="15">
    <source>
        <dbReference type="EMBL" id="MDS0897645.1"/>
    </source>
</evidence>
<dbReference type="PANTHER" id="PTHR30182:SF14">
    <property type="entry name" value="L-SERINE DEHYDRATASE 2"/>
    <property type="match status" value="1"/>
</dbReference>
<dbReference type="GO" id="GO:0009063">
    <property type="term" value="P:amino acid catabolic process"/>
    <property type="evidence" value="ECO:0007669"/>
    <property type="project" value="UniProtKB-ARBA"/>
</dbReference>
<evidence type="ECO:0000259" key="11">
    <source>
        <dbReference type="Pfam" id="PF03313"/>
    </source>
</evidence>
<comment type="catalytic activity">
    <reaction evidence="9 10">
        <text>L-serine = pyruvate + NH4(+)</text>
        <dbReference type="Rhea" id="RHEA:19169"/>
        <dbReference type="ChEBI" id="CHEBI:15361"/>
        <dbReference type="ChEBI" id="CHEBI:28938"/>
        <dbReference type="ChEBI" id="CHEBI:33384"/>
        <dbReference type="EC" id="4.3.1.17"/>
    </reaction>
</comment>
<dbReference type="FunFam" id="3.30.1330.90:FF:000001">
    <property type="entry name" value="L-serine ammonia-lyase 1"/>
    <property type="match status" value="1"/>
</dbReference>
<evidence type="ECO:0000259" key="12">
    <source>
        <dbReference type="Pfam" id="PF03315"/>
    </source>
</evidence>
<comment type="caution">
    <text evidence="15">The sequence shown here is derived from an EMBL/GenBank/DDBJ whole genome shotgun (WGS) entry which is preliminary data.</text>
</comment>
<dbReference type="RefSeq" id="WP_015422567.1">
    <property type="nucleotide sequence ID" value="NZ_ABGYJJ040000001.1"/>
</dbReference>
<reference evidence="14" key="1">
    <citation type="submission" date="2017-12" db="EMBL/GenBank/DDBJ databases">
        <title>Genome sequencing and analysis.</title>
        <authorList>
            <person name="Huang Y.-T."/>
        </authorList>
    </citation>
    <scope>NUCLEOTIDE SEQUENCE</scope>
    <source>
        <strain evidence="14">VGH116</strain>
    </source>
</reference>
<proteinExistence type="inferred from homology"/>
<evidence type="ECO:0000313" key="13">
    <source>
        <dbReference type="EMBL" id="EMO9454922.1"/>
    </source>
</evidence>
<dbReference type="GO" id="GO:0046872">
    <property type="term" value="F:metal ion binding"/>
    <property type="evidence" value="ECO:0007669"/>
    <property type="project" value="UniProtKB-KW"/>
</dbReference>
<dbReference type="InterPro" id="IPR005130">
    <property type="entry name" value="Ser_deHydtase-like_asu"/>
</dbReference>
<evidence type="ECO:0000256" key="3">
    <source>
        <dbReference type="ARBA" id="ARBA00022432"/>
    </source>
</evidence>
<accession>A0A0A2RB27</accession>
<evidence type="ECO:0000256" key="10">
    <source>
        <dbReference type="RuleBase" id="RU366059"/>
    </source>
</evidence>
<dbReference type="InterPro" id="IPR051318">
    <property type="entry name" value="Fe-S_L-Ser"/>
</dbReference>
<comment type="cofactor">
    <cofactor evidence="1 10">
        <name>[4Fe-4S] cluster</name>
        <dbReference type="ChEBI" id="CHEBI:49883"/>
    </cofactor>
</comment>
<evidence type="ECO:0000256" key="1">
    <source>
        <dbReference type="ARBA" id="ARBA00001966"/>
    </source>
</evidence>
<evidence type="ECO:0000256" key="7">
    <source>
        <dbReference type="ARBA" id="ARBA00023014"/>
    </source>
</evidence>
<dbReference type="Proteomes" id="UP000650477">
    <property type="component" value="Unassembled WGS sequence"/>
</dbReference>
<dbReference type="InterPro" id="IPR005131">
    <property type="entry name" value="Ser_deHydtase_bsu"/>
</dbReference>
<dbReference type="AlphaFoldDB" id="A0A0A2RB27"/>
<feature type="domain" description="Serine dehydratase-like alpha subunit" evidence="11">
    <location>
        <begin position="183"/>
        <end position="448"/>
    </location>
</feature>
<evidence type="ECO:0000256" key="8">
    <source>
        <dbReference type="ARBA" id="ARBA00023239"/>
    </source>
</evidence>
<dbReference type="EMBL" id="ABKJEP030000002">
    <property type="protein sequence ID" value="EMO9454922.1"/>
    <property type="molecule type" value="Genomic_DNA"/>
</dbReference>
<dbReference type="NCBIfam" id="TIGR00720">
    <property type="entry name" value="sda_mono"/>
    <property type="match status" value="1"/>
</dbReference>